<dbReference type="VEuPathDB" id="VectorBase:PPAI008349"/>
<dbReference type="EMBL" id="AJVK01064823">
    <property type="status" value="NOT_ANNOTATED_CDS"/>
    <property type="molecule type" value="Genomic_DNA"/>
</dbReference>
<evidence type="ECO:0000313" key="9">
    <source>
        <dbReference type="Proteomes" id="UP000092462"/>
    </source>
</evidence>
<evidence type="ECO:0000256" key="3">
    <source>
        <dbReference type="ARBA" id="ARBA00006743"/>
    </source>
</evidence>
<comment type="cofactor">
    <cofactor evidence="1">
        <name>FAD</name>
        <dbReference type="ChEBI" id="CHEBI:57692"/>
    </cofactor>
</comment>
<dbReference type="PANTHER" id="PTHR45754:SF3">
    <property type="entry name" value="METHYLENETETRAHYDROFOLATE REDUCTASE (NADPH)"/>
    <property type="match status" value="1"/>
</dbReference>
<dbReference type="VEuPathDB" id="VectorBase:PPAPM1_011253"/>
<sequence>MERSEEKAGNPSEISKGAFGEKKLIEVIQDRARRKELFYSIEVTPSDPPLNLDSLQPPPLFASITWISDKNLVAFRKDPQFCPALQWMKVLREKLPVLSHLTCLNMTPEDLEGIVEVGDLKSILALQGGNVSGPAPARFEHAVDLVRWLRQRLPDATIGVAGYPHTHFLALSPLDDLHRLREKVEAGADFIITQITFSSSDFIGFVRKCRFLKITCPMLPGVFIPPTFESLLFVTKISRIPVEEELWEKFKNKKDDLEAFQEFSLNEAEKWMKEVLAECPEDVFGFHIFTWK</sequence>
<dbReference type="Pfam" id="PF02219">
    <property type="entry name" value="MTHFR"/>
    <property type="match status" value="1"/>
</dbReference>
<dbReference type="InterPro" id="IPR003171">
    <property type="entry name" value="Mehydrof_redctse-like"/>
</dbReference>
<protein>
    <submittedName>
        <fullName evidence="8">Uncharacterized protein</fullName>
    </submittedName>
</protein>
<dbReference type="Gene3D" id="3.20.20.220">
    <property type="match status" value="1"/>
</dbReference>
<keyword evidence="9" id="KW-1185">Reference proteome</keyword>
<dbReference type="Proteomes" id="UP000092462">
    <property type="component" value="Unassembled WGS sequence"/>
</dbReference>
<dbReference type="PANTHER" id="PTHR45754">
    <property type="entry name" value="METHYLENETETRAHYDROFOLATE REDUCTASE"/>
    <property type="match status" value="1"/>
</dbReference>
<dbReference type="GO" id="GO:0071949">
    <property type="term" value="F:FAD binding"/>
    <property type="evidence" value="ECO:0007669"/>
    <property type="project" value="TreeGrafter"/>
</dbReference>
<dbReference type="InterPro" id="IPR029041">
    <property type="entry name" value="FAD-linked_oxidoreductase-like"/>
</dbReference>
<comment type="pathway">
    <text evidence="2 7">One-carbon metabolism; tetrahydrofolate interconversion.</text>
</comment>
<dbReference type="EnsemblMetazoa" id="PPAI008349-RA">
    <property type="protein sequence ID" value="PPAI008349-PA"/>
    <property type="gene ID" value="PPAI008349"/>
</dbReference>
<accession>A0A1B0DJC5</accession>
<organism evidence="8 9">
    <name type="scientific">Phlebotomus papatasi</name>
    <name type="common">Sandfly</name>
    <dbReference type="NCBI Taxonomy" id="29031"/>
    <lineage>
        <taxon>Eukaryota</taxon>
        <taxon>Metazoa</taxon>
        <taxon>Ecdysozoa</taxon>
        <taxon>Arthropoda</taxon>
        <taxon>Hexapoda</taxon>
        <taxon>Insecta</taxon>
        <taxon>Pterygota</taxon>
        <taxon>Neoptera</taxon>
        <taxon>Endopterygota</taxon>
        <taxon>Diptera</taxon>
        <taxon>Nematocera</taxon>
        <taxon>Psychodoidea</taxon>
        <taxon>Psychodidae</taxon>
        <taxon>Phlebotomus</taxon>
        <taxon>Phlebotomus</taxon>
    </lineage>
</organism>
<proteinExistence type="inferred from homology"/>
<keyword evidence="5" id="KW-0274">FAD</keyword>
<dbReference type="SUPFAM" id="SSF51730">
    <property type="entry name" value="FAD-linked oxidoreductase"/>
    <property type="match status" value="1"/>
</dbReference>
<reference evidence="8" key="1">
    <citation type="submission" date="2022-08" db="UniProtKB">
        <authorList>
            <consortium name="EnsemblMetazoa"/>
        </authorList>
    </citation>
    <scope>IDENTIFICATION</scope>
    <source>
        <strain evidence="8">Israel</strain>
    </source>
</reference>
<evidence type="ECO:0000256" key="4">
    <source>
        <dbReference type="ARBA" id="ARBA00022630"/>
    </source>
</evidence>
<evidence type="ECO:0000256" key="2">
    <source>
        <dbReference type="ARBA" id="ARBA00004777"/>
    </source>
</evidence>
<keyword evidence="4" id="KW-0285">Flavoprotein</keyword>
<evidence type="ECO:0000313" key="8">
    <source>
        <dbReference type="EnsemblMetazoa" id="PPAI008349-PA"/>
    </source>
</evidence>
<comment type="similarity">
    <text evidence="3">Belongs to the methylenetetrahydrofolate reductase family.</text>
</comment>
<dbReference type="GO" id="GO:0009086">
    <property type="term" value="P:methionine biosynthetic process"/>
    <property type="evidence" value="ECO:0007669"/>
    <property type="project" value="TreeGrafter"/>
</dbReference>
<dbReference type="GO" id="GO:0004489">
    <property type="term" value="F:methylenetetrahydrofolate reductase [NAD(P)H] activity"/>
    <property type="evidence" value="ECO:0007669"/>
    <property type="project" value="InterPro"/>
</dbReference>
<dbReference type="GO" id="GO:0005829">
    <property type="term" value="C:cytosol"/>
    <property type="evidence" value="ECO:0007669"/>
    <property type="project" value="TreeGrafter"/>
</dbReference>
<dbReference type="GO" id="GO:0035999">
    <property type="term" value="P:tetrahydrofolate interconversion"/>
    <property type="evidence" value="ECO:0007669"/>
    <property type="project" value="TreeGrafter"/>
</dbReference>
<evidence type="ECO:0000256" key="7">
    <source>
        <dbReference type="RuleBase" id="RU004254"/>
    </source>
</evidence>
<evidence type="ECO:0000256" key="1">
    <source>
        <dbReference type="ARBA" id="ARBA00001974"/>
    </source>
</evidence>
<keyword evidence="6" id="KW-0560">Oxidoreductase</keyword>
<dbReference type="AlphaFoldDB" id="A0A1B0DJC5"/>
<name>A0A1B0DJC5_PHLPP</name>
<evidence type="ECO:0000256" key="6">
    <source>
        <dbReference type="ARBA" id="ARBA00023002"/>
    </source>
</evidence>
<evidence type="ECO:0000256" key="5">
    <source>
        <dbReference type="ARBA" id="ARBA00022827"/>
    </source>
</evidence>